<reference evidence="2 3" key="1">
    <citation type="submission" date="2020-08" db="EMBL/GenBank/DDBJ databases">
        <title>Genomic Encyclopedia of Type Strains, Phase IV (KMG-IV): sequencing the most valuable type-strain genomes for metagenomic binning, comparative biology and taxonomic classification.</title>
        <authorList>
            <person name="Goeker M."/>
        </authorList>
    </citation>
    <scope>NUCLEOTIDE SEQUENCE [LARGE SCALE GENOMIC DNA]</scope>
    <source>
        <strain evidence="2 3">DSM 16325</strain>
    </source>
</reference>
<sequence length="56" mass="6321">MSRGVHFHHKLKGHEHEPPKHGKNVPPKQTERVEYEIGTVATEEGGPVSIKVEKNE</sequence>
<accession>A0A7W8MTN9</accession>
<dbReference type="AlphaFoldDB" id="A0A7W8MTN9"/>
<name>A0A7W8MTN9_9BACL</name>
<evidence type="ECO:0000256" key="1">
    <source>
        <dbReference type="SAM" id="MobiDB-lite"/>
    </source>
</evidence>
<dbReference type="EMBL" id="JACHEP010000001">
    <property type="protein sequence ID" value="MBB5323354.1"/>
    <property type="molecule type" value="Genomic_DNA"/>
</dbReference>
<organism evidence="2 3">
    <name type="scientific">Anoxybacteroides tepidamans</name>
    <dbReference type="NCBI Taxonomy" id="265948"/>
    <lineage>
        <taxon>Bacteria</taxon>
        <taxon>Bacillati</taxon>
        <taxon>Bacillota</taxon>
        <taxon>Bacilli</taxon>
        <taxon>Bacillales</taxon>
        <taxon>Anoxybacillaceae</taxon>
        <taxon>Anoxybacteroides</taxon>
    </lineage>
</organism>
<keyword evidence="3" id="KW-1185">Reference proteome</keyword>
<evidence type="ECO:0000313" key="3">
    <source>
        <dbReference type="Proteomes" id="UP000520011"/>
    </source>
</evidence>
<feature type="region of interest" description="Disordered" evidence="1">
    <location>
        <begin position="1"/>
        <end position="31"/>
    </location>
</feature>
<proteinExistence type="predicted"/>
<dbReference type="Proteomes" id="UP000520011">
    <property type="component" value="Unassembled WGS sequence"/>
</dbReference>
<feature type="compositionally biased region" description="Basic residues" evidence="1">
    <location>
        <begin position="1"/>
        <end position="13"/>
    </location>
</feature>
<evidence type="ECO:0000313" key="2">
    <source>
        <dbReference type="EMBL" id="MBB5323354.1"/>
    </source>
</evidence>
<comment type="caution">
    <text evidence="2">The sequence shown here is derived from an EMBL/GenBank/DDBJ whole genome shotgun (WGS) entry which is preliminary data.</text>
</comment>
<protein>
    <submittedName>
        <fullName evidence="2">Uncharacterized protein</fullName>
    </submittedName>
</protein>
<gene>
    <name evidence="2" type="ORF">HNQ34_000431</name>
</gene>
<dbReference type="RefSeq" id="WP_183251077.1">
    <property type="nucleotide sequence ID" value="NZ_JACHEP010000001.1"/>
</dbReference>